<dbReference type="AlphaFoldDB" id="A0A1J5RND0"/>
<dbReference type="SUPFAM" id="SSF109755">
    <property type="entry name" value="PhoU-like"/>
    <property type="match status" value="1"/>
</dbReference>
<dbReference type="PANTHER" id="PTHR42930">
    <property type="entry name" value="PHOSPHATE-SPECIFIC TRANSPORT SYSTEM ACCESSORY PROTEIN PHOU"/>
    <property type="match status" value="1"/>
</dbReference>
<evidence type="ECO:0000313" key="8">
    <source>
        <dbReference type="EMBL" id="OIQ93455.1"/>
    </source>
</evidence>
<dbReference type="GO" id="GO:0045936">
    <property type="term" value="P:negative regulation of phosphate metabolic process"/>
    <property type="evidence" value="ECO:0007669"/>
    <property type="project" value="InterPro"/>
</dbReference>
<keyword evidence="4" id="KW-0813">Transport</keyword>
<dbReference type="InterPro" id="IPR038078">
    <property type="entry name" value="PhoU-like_sf"/>
</dbReference>
<evidence type="ECO:0000256" key="3">
    <source>
        <dbReference type="ARBA" id="ARBA00011738"/>
    </source>
</evidence>
<protein>
    <submittedName>
        <fullName evidence="8">Phosphate-specific transport system accessory protein PhoU</fullName>
    </submittedName>
</protein>
<dbReference type="InterPro" id="IPR026022">
    <property type="entry name" value="PhoU_dom"/>
</dbReference>
<dbReference type="PANTHER" id="PTHR42930:SF3">
    <property type="entry name" value="PHOSPHATE-SPECIFIC TRANSPORT SYSTEM ACCESSORY PROTEIN PHOU"/>
    <property type="match status" value="1"/>
</dbReference>
<reference evidence="8" key="1">
    <citation type="submission" date="2016-10" db="EMBL/GenBank/DDBJ databases">
        <title>Sequence of Gallionella enrichment culture.</title>
        <authorList>
            <person name="Poehlein A."/>
            <person name="Muehling M."/>
            <person name="Daniel R."/>
        </authorList>
    </citation>
    <scope>NUCLEOTIDE SEQUENCE</scope>
</reference>
<evidence type="ECO:0000256" key="5">
    <source>
        <dbReference type="ARBA" id="ARBA00022490"/>
    </source>
</evidence>
<evidence type="ECO:0000256" key="6">
    <source>
        <dbReference type="ARBA" id="ARBA00022592"/>
    </source>
</evidence>
<dbReference type="GO" id="GO:0030643">
    <property type="term" value="P:intracellular phosphate ion homeostasis"/>
    <property type="evidence" value="ECO:0007669"/>
    <property type="project" value="InterPro"/>
</dbReference>
<dbReference type="GO" id="GO:0006817">
    <property type="term" value="P:phosphate ion transport"/>
    <property type="evidence" value="ECO:0007669"/>
    <property type="project" value="UniProtKB-KW"/>
</dbReference>
<evidence type="ECO:0000259" key="7">
    <source>
        <dbReference type="Pfam" id="PF01895"/>
    </source>
</evidence>
<sequence>MSHEHIVKQYDTDLENIRTRVLQMGGLVEQQIVQGMKGLIDGDPNLLDLTIDNDHQVNRLEVELDEACTQIIARRQPTAVDLRMVMMVVKTITDLERIGDEAKKIAKVGKSIHDAGAALMPRIDLSHMAEDAVGMLRMALDAYARMDLNAAAQVVRQDKEVDAEFKSVMRQLITFMMEDPRTISRSIDLMFIAKSIERIGDHAKNISEYVVYMAKGRDVRHIGLEAIEREVAG</sequence>
<accession>A0A1J5RND0</accession>
<evidence type="ECO:0000256" key="4">
    <source>
        <dbReference type="ARBA" id="ARBA00022448"/>
    </source>
</evidence>
<evidence type="ECO:0000256" key="2">
    <source>
        <dbReference type="ARBA" id="ARBA00008107"/>
    </source>
</evidence>
<dbReference type="FunFam" id="1.20.58.220:FF:000004">
    <property type="entry name" value="Phosphate-specific transport system accessory protein PhoU"/>
    <property type="match status" value="1"/>
</dbReference>
<dbReference type="GO" id="GO:0005737">
    <property type="term" value="C:cytoplasm"/>
    <property type="evidence" value="ECO:0007669"/>
    <property type="project" value="UniProtKB-SubCell"/>
</dbReference>
<keyword evidence="6" id="KW-0592">Phosphate transport</keyword>
<keyword evidence="5" id="KW-0963">Cytoplasm</keyword>
<dbReference type="InterPro" id="IPR028366">
    <property type="entry name" value="PhoU"/>
</dbReference>
<comment type="subunit">
    <text evidence="3">Homodimer.</text>
</comment>
<dbReference type="EMBL" id="MLJW01000207">
    <property type="protein sequence ID" value="OIQ93455.1"/>
    <property type="molecule type" value="Genomic_DNA"/>
</dbReference>
<organism evidence="8">
    <name type="scientific">mine drainage metagenome</name>
    <dbReference type="NCBI Taxonomy" id="410659"/>
    <lineage>
        <taxon>unclassified sequences</taxon>
        <taxon>metagenomes</taxon>
        <taxon>ecological metagenomes</taxon>
    </lineage>
</organism>
<dbReference type="Gene3D" id="1.20.58.220">
    <property type="entry name" value="Phosphate transport system protein phou homolog 2, domain 2"/>
    <property type="match status" value="1"/>
</dbReference>
<proteinExistence type="inferred from homology"/>
<comment type="similarity">
    <text evidence="2">Belongs to the PhoU family.</text>
</comment>
<dbReference type="NCBIfam" id="TIGR02135">
    <property type="entry name" value="phoU_full"/>
    <property type="match status" value="1"/>
</dbReference>
<comment type="caution">
    <text evidence="8">The sequence shown here is derived from an EMBL/GenBank/DDBJ whole genome shotgun (WGS) entry which is preliminary data.</text>
</comment>
<dbReference type="PIRSF" id="PIRSF003107">
    <property type="entry name" value="PhoU"/>
    <property type="match status" value="1"/>
</dbReference>
<comment type="subcellular location">
    <subcellularLocation>
        <location evidence="1">Cytoplasm</location>
    </subcellularLocation>
</comment>
<feature type="domain" description="PhoU" evidence="7">
    <location>
        <begin position="125"/>
        <end position="210"/>
    </location>
</feature>
<name>A0A1J5RND0_9ZZZZ</name>
<evidence type="ECO:0000256" key="1">
    <source>
        <dbReference type="ARBA" id="ARBA00004496"/>
    </source>
</evidence>
<feature type="domain" description="PhoU" evidence="7">
    <location>
        <begin position="22"/>
        <end position="107"/>
    </location>
</feature>
<dbReference type="Pfam" id="PF01895">
    <property type="entry name" value="PhoU"/>
    <property type="match status" value="2"/>
</dbReference>
<gene>
    <name evidence="8" type="primary">phoU_6</name>
    <name evidence="8" type="ORF">GALL_246060</name>
</gene>